<comment type="caution">
    <text evidence="2">The sequence shown here is derived from an EMBL/GenBank/DDBJ whole genome shotgun (WGS) entry which is preliminary data.</text>
</comment>
<dbReference type="EMBL" id="BEXT01000001">
    <property type="protein sequence ID" value="GBC61328.1"/>
    <property type="molecule type" value="Genomic_DNA"/>
</dbReference>
<dbReference type="InterPro" id="IPR036249">
    <property type="entry name" value="Thioredoxin-like_sf"/>
</dbReference>
<evidence type="ECO:0000313" key="2">
    <source>
        <dbReference type="EMBL" id="GBC61328.1"/>
    </source>
</evidence>
<name>A0A401FWI3_9BACT</name>
<reference evidence="3" key="2">
    <citation type="submission" date="2019-01" db="EMBL/GenBank/DDBJ databases">
        <title>Genome sequence of Desulfonema ishimotonii strain Tokyo 01.</title>
        <authorList>
            <person name="Fukui M."/>
        </authorList>
    </citation>
    <scope>NUCLEOTIDE SEQUENCE [LARGE SCALE GENOMIC DNA]</scope>
    <source>
        <strain evidence="3">Tokyo 01</strain>
    </source>
</reference>
<dbReference type="AlphaFoldDB" id="A0A401FWI3"/>
<accession>A0A401FWI3</accession>
<dbReference type="Gene3D" id="3.40.30.10">
    <property type="entry name" value="Glutaredoxin"/>
    <property type="match status" value="1"/>
</dbReference>
<evidence type="ECO:0000313" key="3">
    <source>
        <dbReference type="Proteomes" id="UP000288096"/>
    </source>
</evidence>
<organism evidence="2 3">
    <name type="scientific">Desulfonema ishimotonii</name>
    <dbReference type="NCBI Taxonomy" id="45657"/>
    <lineage>
        <taxon>Bacteria</taxon>
        <taxon>Pseudomonadati</taxon>
        <taxon>Thermodesulfobacteriota</taxon>
        <taxon>Desulfobacteria</taxon>
        <taxon>Desulfobacterales</taxon>
        <taxon>Desulfococcaceae</taxon>
        <taxon>Desulfonema</taxon>
    </lineage>
</organism>
<gene>
    <name evidence="2" type="ORF">DENIS_2288</name>
</gene>
<protein>
    <recommendedName>
        <fullName evidence="1">DSBA-like thioredoxin domain-containing protein</fullName>
    </recommendedName>
</protein>
<dbReference type="Proteomes" id="UP000288096">
    <property type="component" value="Unassembled WGS sequence"/>
</dbReference>
<feature type="domain" description="DSBA-like thioredoxin" evidence="1">
    <location>
        <begin position="21"/>
        <end position="151"/>
    </location>
</feature>
<dbReference type="PANTHER" id="PTHR13887:SF41">
    <property type="entry name" value="THIOREDOXIN SUPERFAMILY PROTEIN"/>
    <property type="match status" value="1"/>
</dbReference>
<proteinExistence type="predicted"/>
<reference evidence="3" key="1">
    <citation type="submission" date="2017-11" db="EMBL/GenBank/DDBJ databases">
        <authorList>
            <person name="Watanabe M."/>
            <person name="Kojima H."/>
        </authorList>
    </citation>
    <scope>NUCLEOTIDE SEQUENCE [LARGE SCALE GENOMIC DNA]</scope>
    <source>
        <strain evidence="3">Tokyo 01</strain>
    </source>
</reference>
<keyword evidence="3" id="KW-1185">Reference proteome</keyword>
<dbReference type="Pfam" id="PF01323">
    <property type="entry name" value="DSBA"/>
    <property type="match status" value="1"/>
</dbReference>
<evidence type="ECO:0000259" key="1">
    <source>
        <dbReference type="Pfam" id="PF01323"/>
    </source>
</evidence>
<dbReference type="InterPro" id="IPR001853">
    <property type="entry name" value="DSBA-like_thioredoxin_dom"/>
</dbReference>
<dbReference type="GO" id="GO:0016491">
    <property type="term" value="F:oxidoreductase activity"/>
    <property type="evidence" value="ECO:0007669"/>
    <property type="project" value="InterPro"/>
</dbReference>
<sequence>MPEEGISLEKLSAKYVMDAGQMRRYLEKTAAESDVPFQTPERIFNSRLAHELGFWAEVQGRGDAFHMAAFRAYFVDGLNIARMPVLAELAESAGLSGETAIQVLERGDFAPVVDADWAFVSEKGVKVAPTFMINDQKLPNAQPYEMLERFIVKNGACKRT</sequence>
<dbReference type="SUPFAM" id="SSF52833">
    <property type="entry name" value="Thioredoxin-like"/>
    <property type="match status" value="1"/>
</dbReference>
<dbReference type="PANTHER" id="PTHR13887">
    <property type="entry name" value="GLUTATHIONE S-TRANSFERASE KAPPA"/>
    <property type="match status" value="1"/>
</dbReference>